<keyword evidence="3" id="KW-0804">Transcription</keyword>
<dbReference type="EMBL" id="BNBC01000002">
    <property type="protein sequence ID" value="GHE56660.1"/>
    <property type="molecule type" value="Genomic_DNA"/>
</dbReference>
<accession>A0A918ZJN2</accession>
<dbReference type="SUPFAM" id="SSF47413">
    <property type="entry name" value="lambda repressor-like DNA-binding domains"/>
    <property type="match status" value="1"/>
</dbReference>
<reference evidence="5" key="1">
    <citation type="journal article" date="2014" name="Int. J. Syst. Evol. Microbiol.">
        <title>Complete genome sequence of Corynebacterium casei LMG S-19264T (=DSM 44701T), isolated from a smear-ripened cheese.</title>
        <authorList>
            <consortium name="US DOE Joint Genome Institute (JGI-PGF)"/>
            <person name="Walter F."/>
            <person name="Albersmeier A."/>
            <person name="Kalinowski J."/>
            <person name="Ruckert C."/>
        </authorList>
    </citation>
    <scope>NUCLEOTIDE SEQUENCE</scope>
    <source>
        <strain evidence="5">JCM 3302</strain>
    </source>
</reference>
<evidence type="ECO:0000313" key="5">
    <source>
        <dbReference type="EMBL" id="GHE56660.1"/>
    </source>
</evidence>
<keyword evidence="1" id="KW-0805">Transcription regulation</keyword>
<protein>
    <submittedName>
        <fullName evidence="5">LacI family transcriptional regulator</fullName>
    </submittedName>
</protein>
<dbReference type="InterPro" id="IPR010982">
    <property type="entry name" value="Lambda_DNA-bd_dom_sf"/>
</dbReference>
<evidence type="ECO:0000256" key="1">
    <source>
        <dbReference type="ARBA" id="ARBA00023015"/>
    </source>
</evidence>
<keyword evidence="2" id="KW-0238">DNA-binding</keyword>
<dbReference type="Pfam" id="PF13377">
    <property type="entry name" value="Peripla_BP_3"/>
    <property type="match status" value="1"/>
</dbReference>
<dbReference type="GO" id="GO:0003700">
    <property type="term" value="F:DNA-binding transcription factor activity"/>
    <property type="evidence" value="ECO:0007669"/>
    <property type="project" value="TreeGrafter"/>
</dbReference>
<sequence>MRPPTIRDVAARAGVSKSLVSLVLRGSESVRPEKRRAVLAAIEELGYRPNAAARSLSERRTRTVGVLLNDLRNPWFVELLDGLNARLHDSGLHVLLADGRLNRRLGQDLTRTFTELRVDGVVAVGTLQDPAALRTAADRVPTVVAGTREPELPGVDVIAGDDERGARLATEHLIGLGHRRIAHIAGRGAVGELRRRGFEAAMREHGLADTAVVEQGDLTEEGGYRATVRLLSRRQRPTAVFAVNDMTCVGALSAAEESGLRVPGDLSLAGYDNTYLSRLRHLWLTTVDNASHDVGRRAAQRLLDRIEDPGRPRTVDLTVPVLEVRGTTAAPSGGG</sequence>
<dbReference type="AlphaFoldDB" id="A0A918ZJN2"/>
<dbReference type="InterPro" id="IPR046335">
    <property type="entry name" value="LacI/GalR-like_sensor"/>
</dbReference>
<evidence type="ECO:0000259" key="4">
    <source>
        <dbReference type="PROSITE" id="PS50932"/>
    </source>
</evidence>
<dbReference type="PROSITE" id="PS50932">
    <property type="entry name" value="HTH_LACI_2"/>
    <property type="match status" value="1"/>
</dbReference>
<dbReference type="RefSeq" id="WP_189896138.1">
    <property type="nucleotide sequence ID" value="NZ_BNBC01000002.1"/>
</dbReference>
<reference evidence="5" key="2">
    <citation type="submission" date="2020-09" db="EMBL/GenBank/DDBJ databases">
        <authorList>
            <person name="Sun Q."/>
            <person name="Ohkuma M."/>
        </authorList>
    </citation>
    <scope>NUCLEOTIDE SEQUENCE</scope>
    <source>
        <strain evidence="5">JCM 3302</strain>
    </source>
</reference>
<dbReference type="SMART" id="SM00354">
    <property type="entry name" value="HTH_LACI"/>
    <property type="match status" value="1"/>
</dbReference>
<gene>
    <name evidence="5" type="primary">lacI</name>
    <name evidence="5" type="ORF">GCM10014715_07090</name>
</gene>
<dbReference type="Proteomes" id="UP000641386">
    <property type="component" value="Unassembled WGS sequence"/>
</dbReference>
<dbReference type="InterPro" id="IPR028082">
    <property type="entry name" value="Peripla_BP_I"/>
</dbReference>
<keyword evidence="6" id="KW-1185">Reference proteome</keyword>
<dbReference type="Gene3D" id="3.40.50.2300">
    <property type="match status" value="2"/>
</dbReference>
<proteinExistence type="predicted"/>
<dbReference type="CDD" id="cd01392">
    <property type="entry name" value="HTH_LacI"/>
    <property type="match status" value="1"/>
</dbReference>
<organism evidence="5 6">
    <name type="scientific">Streptomyces spiralis</name>
    <dbReference type="NCBI Taxonomy" id="66376"/>
    <lineage>
        <taxon>Bacteria</taxon>
        <taxon>Bacillati</taxon>
        <taxon>Actinomycetota</taxon>
        <taxon>Actinomycetes</taxon>
        <taxon>Kitasatosporales</taxon>
        <taxon>Streptomycetaceae</taxon>
        <taxon>Streptomyces</taxon>
    </lineage>
</organism>
<dbReference type="GO" id="GO:0000976">
    <property type="term" value="F:transcription cis-regulatory region binding"/>
    <property type="evidence" value="ECO:0007669"/>
    <property type="project" value="TreeGrafter"/>
</dbReference>
<dbReference type="CDD" id="cd06267">
    <property type="entry name" value="PBP1_LacI_sugar_binding-like"/>
    <property type="match status" value="1"/>
</dbReference>
<feature type="domain" description="HTH lacI-type" evidence="4">
    <location>
        <begin position="4"/>
        <end position="58"/>
    </location>
</feature>
<evidence type="ECO:0000256" key="3">
    <source>
        <dbReference type="ARBA" id="ARBA00023163"/>
    </source>
</evidence>
<comment type="caution">
    <text evidence="5">The sequence shown here is derived from an EMBL/GenBank/DDBJ whole genome shotgun (WGS) entry which is preliminary data.</text>
</comment>
<dbReference type="SUPFAM" id="SSF53822">
    <property type="entry name" value="Periplasmic binding protein-like I"/>
    <property type="match status" value="1"/>
</dbReference>
<dbReference type="Gene3D" id="1.10.260.40">
    <property type="entry name" value="lambda repressor-like DNA-binding domains"/>
    <property type="match status" value="1"/>
</dbReference>
<name>A0A918ZJN2_9ACTN</name>
<dbReference type="InterPro" id="IPR000843">
    <property type="entry name" value="HTH_LacI"/>
</dbReference>
<dbReference type="PANTHER" id="PTHR30146:SF109">
    <property type="entry name" value="HTH-TYPE TRANSCRIPTIONAL REGULATOR GALS"/>
    <property type="match status" value="1"/>
</dbReference>
<evidence type="ECO:0000256" key="2">
    <source>
        <dbReference type="ARBA" id="ARBA00023125"/>
    </source>
</evidence>
<evidence type="ECO:0000313" key="6">
    <source>
        <dbReference type="Proteomes" id="UP000641386"/>
    </source>
</evidence>
<dbReference type="PANTHER" id="PTHR30146">
    <property type="entry name" value="LACI-RELATED TRANSCRIPTIONAL REPRESSOR"/>
    <property type="match status" value="1"/>
</dbReference>
<dbReference type="Pfam" id="PF00356">
    <property type="entry name" value="LacI"/>
    <property type="match status" value="1"/>
</dbReference>